<keyword evidence="2" id="KW-1185">Reference proteome</keyword>
<protein>
    <submittedName>
        <fullName evidence="1">Uncharacterized protein</fullName>
    </submittedName>
</protein>
<reference evidence="1 2" key="1">
    <citation type="submission" date="2023-10" db="EMBL/GenBank/DDBJ databases">
        <title>Characterization of rhizosphere-enriched actinobacteria from wheat plants lab-grown on chernevaya soil.</title>
        <authorList>
            <person name="Tikhonova E.N."/>
            <person name="Konopkin A."/>
            <person name="Kravchenko I.K."/>
        </authorList>
    </citation>
    <scope>NUCLEOTIDE SEQUENCE [LARGE SCALE GENOMIC DNA]</scope>
    <source>
        <strain evidence="1 2">RR29</strain>
    </source>
</reference>
<dbReference type="EMBL" id="JAWMAJ010000166">
    <property type="protein sequence ID" value="MDV7221309.1"/>
    <property type="molecule type" value="Genomic_DNA"/>
</dbReference>
<dbReference type="Proteomes" id="UP001187346">
    <property type="component" value="Unassembled WGS sequence"/>
</dbReference>
<sequence>MSDIEAVWSASPVDAAAMFGLGAYFRNLLTDSEHLVSVPVTPVVYQDSTFRFGGALDAPRATVWSEFCELVNRVPTQPTWAPPSTVHLWGIYGEVLGADLARSTLTPEEHQRYDTAVAYLYDTGPDGVFVPSPALRDYRTARQTWLQADTDYHQAEQTATMSTDPAARDHWTHVDEPRLRQARDDAMDAWQTAGHKAEVEDALRETSELASKAPSSIWKRHRDTFNPNLPDQYTTAPNGTRFAPTYYSPDGALDDPWSRVVLSDDMLRTLAAQAPAELKSAFGDRATDDTVFSLAFEYRVVSVVRPWLDPPMELFASRAWRLSSGVAPLSDGATPPHGRCPSYVESVALARNVELIRQAVGYTQTPGETTLHGTWTLDLDNGIAGGDMNTADLWWEWMTETTAQLVPSSHAGIVNLGQVDYDAFDGHRLSTLTYGSTPLTGNPNAGNQLVTGDVFAVRTTEGRFAKVQVVQYGYDLQLRWVAYQQATSAMQSMVTGPDDVFLAGFVCRQLPKSPDPDPALSW</sequence>
<dbReference type="RefSeq" id="WP_317774623.1">
    <property type="nucleotide sequence ID" value="NZ_JAWMAJ010000166.1"/>
</dbReference>
<proteinExistence type="predicted"/>
<gene>
    <name evidence="1" type="ORF">R5A26_35755</name>
</gene>
<evidence type="ECO:0000313" key="2">
    <source>
        <dbReference type="Proteomes" id="UP001187346"/>
    </source>
</evidence>
<name>A0ABU4FL73_9ACTN</name>
<accession>A0ABU4FL73</accession>
<organism evidence="1 2">
    <name type="scientific">Streptomyces prunicolor</name>
    <dbReference type="NCBI Taxonomy" id="67348"/>
    <lineage>
        <taxon>Bacteria</taxon>
        <taxon>Bacillati</taxon>
        <taxon>Actinomycetota</taxon>
        <taxon>Actinomycetes</taxon>
        <taxon>Kitasatosporales</taxon>
        <taxon>Streptomycetaceae</taxon>
        <taxon>Streptomyces</taxon>
    </lineage>
</organism>
<comment type="caution">
    <text evidence="1">The sequence shown here is derived from an EMBL/GenBank/DDBJ whole genome shotgun (WGS) entry which is preliminary data.</text>
</comment>
<evidence type="ECO:0000313" key="1">
    <source>
        <dbReference type="EMBL" id="MDV7221309.1"/>
    </source>
</evidence>